<gene>
    <name evidence="2" type="ORF">DFP72DRAFT_297921</name>
    <name evidence="3" type="ORF">DFP72DRAFT_893038</name>
</gene>
<dbReference type="AlphaFoldDB" id="A0A8H6LRM3"/>
<dbReference type="Proteomes" id="UP000521943">
    <property type="component" value="Unassembled WGS sequence"/>
</dbReference>
<evidence type="ECO:0000313" key="3">
    <source>
        <dbReference type="EMBL" id="KAF6756523.1"/>
    </source>
</evidence>
<comment type="caution">
    <text evidence="2">The sequence shown here is derived from an EMBL/GenBank/DDBJ whole genome shotgun (WGS) entry which is preliminary data.</text>
</comment>
<organism evidence="2 4">
    <name type="scientific">Ephemerocybe angulata</name>
    <dbReference type="NCBI Taxonomy" id="980116"/>
    <lineage>
        <taxon>Eukaryota</taxon>
        <taxon>Fungi</taxon>
        <taxon>Dikarya</taxon>
        <taxon>Basidiomycota</taxon>
        <taxon>Agaricomycotina</taxon>
        <taxon>Agaricomycetes</taxon>
        <taxon>Agaricomycetidae</taxon>
        <taxon>Agaricales</taxon>
        <taxon>Agaricineae</taxon>
        <taxon>Psathyrellaceae</taxon>
        <taxon>Ephemerocybe</taxon>
    </lineage>
</organism>
<dbReference type="EMBL" id="JACGCI010000276">
    <property type="protein sequence ID" value="KAF6741183.1"/>
    <property type="molecule type" value="Genomic_DNA"/>
</dbReference>
<sequence length="117" mass="13147">MRLQFIALLSTFVSLASLSSAHPEHSVDSREFVDALSTGDLLTRDLGEISTREIIRELSQRLEQRAPPARADRWCCHGCTREFSSIWGATNHENNFGLLTHPVYALGNRQKCPPPRS</sequence>
<dbReference type="EMBL" id="JACGCI010000025">
    <property type="protein sequence ID" value="KAF6756523.1"/>
    <property type="molecule type" value="Genomic_DNA"/>
</dbReference>
<evidence type="ECO:0000256" key="1">
    <source>
        <dbReference type="SAM" id="SignalP"/>
    </source>
</evidence>
<name>A0A8H6LRM3_9AGAR</name>
<accession>A0A8H6LRM3</accession>
<keyword evidence="1" id="KW-0732">Signal</keyword>
<protein>
    <submittedName>
        <fullName evidence="2">Uncharacterized protein</fullName>
    </submittedName>
</protein>
<evidence type="ECO:0000313" key="4">
    <source>
        <dbReference type="Proteomes" id="UP000521943"/>
    </source>
</evidence>
<feature type="signal peptide" evidence="1">
    <location>
        <begin position="1"/>
        <end position="21"/>
    </location>
</feature>
<reference evidence="2 4" key="1">
    <citation type="submission" date="2020-07" db="EMBL/GenBank/DDBJ databases">
        <title>Comparative genomics of pyrophilous fungi reveals a link between fire events and developmental genes.</title>
        <authorList>
            <consortium name="DOE Joint Genome Institute"/>
            <person name="Steindorff A.S."/>
            <person name="Carver A."/>
            <person name="Calhoun S."/>
            <person name="Stillman K."/>
            <person name="Liu H."/>
            <person name="Lipzen A."/>
            <person name="Pangilinan J."/>
            <person name="Labutti K."/>
            <person name="Bruns T.D."/>
            <person name="Grigoriev I.V."/>
        </authorList>
    </citation>
    <scope>NUCLEOTIDE SEQUENCE [LARGE SCALE GENOMIC DNA]</scope>
    <source>
        <strain evidence="2 4">CBS 144469</strain>
    </source>
</reference>
<feature type="chain" id="PRO_5036266547" evidence="1">
    <location>
        <begin position="22"/>
        <end position="117"/>
    </location>
</feature>
<proteinExistence type="predicted"/>
<keyword evidence="4" id="KW-1185">Reference proteome</keyword>
<evidence type="ECO:0000313" key="2">
    <source>
        <dbReference type="EMBL" id="KAF6741183.1"/>
    </source>
</evidence>